<keyword evidence="1" id="KW-0175">Coiled coil</keyword>
<evidence type="ECO:0000256" key="1">
    <source>
        <dbReference type="SAM" id="Coils"/>
    </source>
</evidence>
<proteinExistence type="predicted"/>
<name>A0A6I4TUJ9_9SPHN</name>
<organism evidence="2 3">
    <name type="scientific">Croceibacterium xixiisoli</name>
    <dbReference type="NCBI Taxonomy" id="1476466"/>
    <lineage>
        <taxon>Bacteria</taxon>
        <taxon>Pseudomonadati</taxon>
        <taxon>Pseudomonadota</taxon>
        <taxon>Alphaproteobacteria</taxon>
        <taxon>Sphingomonadales</taxon>
        <taxon>Erythrobacteraceae</taxon>
        <taxon>Croceibacterium</taxon>
    </lineage>
</organism>
<sequence length="90" mass="10414">MSFWTAIVLIVIIGCVTSVLQERYKGKRGVTTDWMGNERINAPLEDPAEKAAREREIADLRERVKVLERIITEDRDTKRLSAEIDSLRDR</sequence>
<dbReference type="OrthoDB" id="7579171at2"/>
<dbReference type="RefSeq" id="WP_161389933.1">
    <property type="nucleotide sequence ID" value="NZ_JBHSCP010000001.1"/>
</dbReference>
<feature type="coiled-coil region" evidence="1">
    <location>
        <begin position="50"/>
        <end position="77"/>
    </location>
</feature>
<comment type="caution">
    <text evidence="2">The sequence shown here is derived from an EMBL/GenBank/DDBJ whole genome shotgun (WGS) entry which is preliminary data.</text>
</comment>
<evidence type="ECO:0000313" key="2">
    <source>
        <dbReference type="EMBL" id="MXO98278.1"/>
    </source>
</evidence>
<keyword evidence="3" id="KW-1185">Reference proteome</keyword>
<dbReference type="Proteomes" id="UP000469430">
    <property type="component" value="Unassembled WGS sequence"/>
</dbReference>
<evidence type="ECO:0000313" key="3">
    <source>
        <dbReference type="Proteomes" id="UP000469430"/>
    </source>
</evidence>
<reference evidence="2 3" key="1">
    <citation type="submission" date="2019-12" db="EMBL/GenBank/DDBJ databases">
        <title>Genomic-based taxomic classification of the family Erythrobacteraceae.</title>
        <authorList>
            <person name="Xu L."/>
        </authorList>
    </citation>
    <scope>NUCLEOTIDE SEQUENCE [LARGE SCALE GENOMIC DNA]</scope>
    <source>
        <strain evidence="2 3">S36</strain>
    </source>
</reference>
<gene>
    <name evidence="2" type="ORF">GRI97_04675</name>
</gene>
<dbReference type="EMBL" id="WTYJ01000001">
    <property type="protein sequence ID" value="MXO98278.1"/>
    <property type="molecule type" value="Genomic_DNA"/>
</dbReference>
<accession>A0A6I4TUJ9</accession>
<dbReference type="AlphaFoldDB" id="A0A6I4TUJ9"/>
<protein>
    <submittedName>
        <fullName evidence="2">Uncharacterized protein</fullName>
    </submittedName>
</protein>